<comment type="caution">
    <text evidence="14">The sequence shown here is derived from an EMBL/GenBank/DDBJ whole genome shotgun (WGS) entry which is preliminary data.</text>
</comment>
<evidence type="ECO:0000256" key="1">
    <source>
        <dbReference type="ARBA" id="ARBA00006360"/>
    </source>
</evidence>
<evidence type="ECO:0000256" key="8">
    <source>
        <dbReference type="ARBA" id="ARBA00022840"/>
    </source>
</evidence>
<dbReference type="InterPro" id="IPR003593">
    <property type="entry name" value="AAA+_ATPase"/>
</dbReference>
<protein>
    <recommendedName>
        <fullName evidence="11">DNA polymerase III subunit gamma/tau</fullName>
        <ecNumber evidence="11">2.7.7.7</ecNumber>
    </recommendedName>
</protein>
<keyword evidence="7" id="KW-0862">Zinc</keyword>
<comment type="subunit">
    <text evidence="11">DNA polymerase III contains a core (composed of alpha, epsilon and theta chains) that associates with a tau subunit. This core dimerizes to form the POLIII' complex. PolIII' associates with the gamma complex (composed of gamma, delta, delta', psi and chi chains) and with the beta chain to form the complete DNA polymerase III complex.</text>
</comment>
<feature type="domain" description="AAA+ ATPase" evidence="13">
    <location>
        <begin position="37"/>
        <end position="179"/>
    </location>
</feature>
<dbReference type="GO" id="GO:0009360">
    <property type="term" value="C:DNA polymerase III complex"/>
    <property type="evidence" value="ECO:0007669"/>
    <property type="project" value="InterPro"/>
</dbReference>
<dbReference type="PANTHER" id="PTHR11669:SF0">
    <property type="entry name" value="PROTEIN STICHEL-LIKE 2"/>
    <property type="match status" value="1"/>
</dbReference>
<name>A0A6L2R6R7_9BACT</name>
<keyword evidence="3 11" id="KW-0548">Nucleotidyltransferase</keyword>
<dbReference type="InterPro" id="IPR027417">
    <property type="entry name" value="P-loop_NTPase"/>
</dbReference>
<keyword evidence="2 11" id="KW-0808">Transferase</keyword>
<dbReference type="GO" id="GO:0046872">
    <property type="term" value="F:metal ion binding"/>
    <property type="evidence" value="ECO:0007669"/>
    <property type="project" value="UniProtKB-KW"/>
</dbReference>
<reference evidence="14 15" key="1">
    <citation type="journal article" date="2020" name="ISME J.">
        <title>Parallel Reductive Genome Evolution in Desulfovibrio Ectosymbionts Independently Acquired by Trichonympha Protists in the Termite Gut.</title>
        <authorList>
            <person name="Takeuchi M."/>
            <person name="Kuwahara H."/>
            <person name="Murakami T."/>
            <person name="Takahashi K."/>
            <person name="Kajitani R."/>
            <person name="Toyoda A."/>
            <person name="Itoh T."/>
            <person name="Ohkuma M."/>
            <person name="Hongoh Y."/>
        </authorList>
    </citation>
    <scope>NUCLEOTIDE SEQUENCE [LARGE SCALE GENOMIC DNA]</scope>
    <source>
        <strain evidence="14">ZnDsv-02</strain>
    </source>
</reference>
<accession>A0A6L2R6R7</accession>
<keyword evidence="8 11" id="KW-0067">ATP-binding</keyword>
<dbReference type="InterPro" id="IPR012763">
    <property type="entry name" value="DNA_pol_III_sug/sutau_N"/>
</dbReference>
<evidence type="ECO:0000256" key="11">
    <source>
        <dbReference type="RuleBase" id="RU364063"/>
    </source>
</evidence>
<dbReference type="EC" id="2.7.7.7" evidence="11"/>
<dbReference type="FunFam" id="1.10.8.60:FF:000013">
    <property type="entry name" value="DNA polymerase III subunit gamma/tau"/>
    <property type="match status" value="1"/>
</dbReference>
<keyword evidence="6 11" id="KW-0547">Nucleotide-binding</keyword>
<dbReference type="InterPro" id="IPR050238">
    <property type="entry name" value="DNA_Rep/Repair_Clamp_Loader"/>
</dbReference>
<keyword evidence="4 11" id="KW-0235">DNA replication</keyword>
<evidence type="ECO:0000256" key="4">
    <source>
        <dbReference type="ARBA" id="ARBA00022705"/>
    </source>
</evidence>
<dbReference type="Proteomes" id="UP000505077">
    <property type="component" value="Unassembled WGS sequence"/>
</dbReference>
<dbReference type="EMBL" id="BLLL01000012">
    <property type="protein sequence ID" value="GFH63288.1"/>
    <property type="molecule type" value="Genomic_DNA"/>
</dbReference>
<evidence type="ECO:0000256" key="2">
    <source>
        <dbReference type="ARBA" id="ARBA00022679"/>
    </source>
</evidence>
<dbReference type="FunFam" id="3.40.50.300:FF:000014">
    <property type="entry name" value="DNA polymerase III subunit gamma/tau"/>
    <property type="match status" value="1"/>
</dbReference>
<dbReference type="Pfam" id="PF13177">
    <property type="entry name" value="DNA_pol3_delta2"/>
    <property type="match status" value="1"/>
</dbReference>
<evidence type="ECO:0000256" key="12">
    <source>
        <dbReference type="SAM" id="MobiDB-lite"/>
    </source>
</evidence>
<dbReference type="SMART" id="SM00382">
    <property type="entry name" value="AAA"/>
    <property type="match status" value="1"/>
</dbReference>
<proteinExistence type="inferred from homology"/>
<evidence type="ECO:0000259" key="13">
    <source>
        <dbReference type="SMART" id="SM00382"/>
    </source>
</evidence>
<feature type="compositionally biased region" description="Low complexity" evidence="12">
    <location>
        <begin position="381"/>
        <end position="397"/>
    </location>
</feature>
<evidence type="ECO:0000313" key="15">
    <source>
        <dbReference type="Proteomes" id="UP000505077"/>
    </source>
</evidence>
<keyword evidence="9 11" id="KW-0239">DNA-directed DNA polymerase</keyword>
<dbReference type="NCBIfam" id="TIGR02397">
    <property type="entry name" value="dnaX_nterm"/>
    <property type="match status" value="1"/>
</dbReference>
<comment type="similarity">
    <text evidence="1 11">Belongs to the DnaX/STICHEL family.</text>
</comment>
<keyword evidence="5" id="KW-0479">Metal-binding</keyword>
<evidence type="ECO:0000256" key="6">
    <source>
        <dbReference type="ARBA" id="ARBA00022741"/>
    </source>
</evidence>
<gene>
    <name evidence="11 14" type="primary">dnaX</name>
    <name evidence="14" type="ORF">ZNDK_1059</name>
</gene>
<dbReference type="Gene3D" id="1.10.8.60">
    <property type="match status" value="1"/>
</dbReference>
<dbReference type="InterPro" id="IPR008921">
    <property type="entry name" value="DNA_pol3_clamp-load_cplx_C"/>
</dbReference>
<evidence type="ECO:0000256" key="3">
    <source>
        <dbReference type="ARBA" id="ARBA00022695"/>
    </source>
</evidence>
<dbReference type="GO" id="GO:0006261">
    <property type="term" value="P:DNA-templated DNA replication"/>
    <property type="evidence" value="ECO:0007669"/>
    <property type="project" value="TreeGrafter"/>
</dbReference>
<dbReference type="InterPro" id="IPR022754">
    <property type="entry name" value="DNA_pol_III_gamma-3"/>
</dbReference>
<evidence type="ECO:0000256" key="10">
    <source>
        <dbReference type="ARBA" id="ARBA00049244"/>
    </source>
</evidence>
<dbReference type="GO" id="GO:0003677">
    <property type="term" value="F:DNA binding"/>
    <property type="evidence" value="ECO:0007669"/>
    <property type="project" value="InterPro"/>
</dbReference>
<organism evidence="14 15">
    <name type="scientific">Candidatus Desulfovibrio kirbyi</name>
    <dbReference type="NCBI Taxonomy" id="2696086"/>
    <lineage>
        <taxon>Bacteria</taxon>
        <taxon>Pseudomonadati</taxon>
        <taxon>Thermodesulfobacteriota</taxon>
        <taxon>Desulfovibrionia</taxon>
        <taxon>Desulfovibrionales</taxon>
        <taxon>Desulfovibrionaceae</taxon>
        <taxon>Desulfovibrio</taxon>
    </lineage>
</organism>
<dbReference type="CDD" id="cd18137">
    <property type="entry name" value="HLD_clamp_pol_III_gamma_tau"/>
    <property type="match status" value="1"/>
</dbReference>
<sequence>MQHTSLAARYRPQTFAEVAGQDMVKTILSRAASEDSPAPAYLLSGTRGVGKTTIARIFAKALNCERAPAPEPCNACVQCRSVTQGAHVDVTEIDGASNNSVNDARALRETICYAPMEGRYKIFIIDEAHMLTTQAFNALLKTLEEPPKRVVFVFATTEAHKFPVTIVSRCQHFIFRHLAEEALIAHLTAVLRKEGKIFEDGAVRLIAKRAAGSVRDGMSLLDQALALGGASLTAELVRDILGLAGQELFDRLFEAFATRDCVAVVDLTRQTARQGIDIGFFTRELAGHLRNLFLLRQGGEAMLPVLKLSENEEAFYKAVAQNFSPAHLHAAWQMLLDSQRGIAQSVEPSTALELLLLNLVLLPQLLPIDSLVLTKQPNPETPAVTQTPQTAQAIPATGVSNTPAPLSRTAYTRTPAADPAPEPSLKNAPAKRTEQQVIEQLSNHPQLQACREVLGATVEQCVEDKRKITHA</sequence>
<evidence type="ECO:0000256" key="7">
    <source>
        <dbReference type="ARBA" id="ARBA00022833"/>
    </source>
</evidence>
<dbReference type="Pfam" id="PF22608">
    <property type="entry name" value="DNAX_ATPase_lid"/>
    <property type="match status" value="1"/>
</dbReference>
<dbReference type="InterPro" id="IPR045085">
    <property type="entry name" value="HLD_clamp_pol_III_gamma_tau"/>
</dbReference>
<evidence type="ECO:0000313" key="14">
    <source>
        <dbReference type="EMBL" id="GFH63288.1"/>
    </source>
</evidence>
<dbReference type="Gene3D" id="3.40.50.300">
    <property type="entry name" value="P-loop containing nucleotide triphosphate hydrolases"/>
    <property type="match status" value="1"/>
</dbReference>
<dbReference type="PANTHER" id="PTHR11669">
    <property type="entry name" value="REPLICATION FACTOR C / DNA POLYMERASE III GAMMA-TAU SUBUNIT"/>
    <property type="match status" value="1"/>
</dbReference>
<comment type="function">
    <text evidence="11">DNA polymerase III is a complex, multichain enzyme responsible for most of the replicative synthesis in bacteria. This DNA polymerase also exhibits 3' to 5' exonuclease activity.</text>
</comment>
<dbReference type="CDD" id="cd00009">
    <property type="entry name" value="AAA"/>
    <property type="match status" value="1"/>
</dbReference>
<dbReference type="Pfam" id="PF12169">
    <property type="entry name" value="DNA_pol3_gamma3"/>
    <property type="match status" value="1"/>
</dbReference>
<dbReference type="Gene3D" id="1.20.272.10">
    <property type="match status" value="1"/>
</dbReference>
<dbReference type="GO" id="GO:0003887">
    <property type="term" value="F:DNA-directed DNA polymerase activity"/>
    <property type="evidence" value="ECO:0007669"/>
    <property type="project" value="UniProtKB-KW"/>
</dbReference>
<dbReference type="SUPFAM" id="SSF52540">
    <property type="entry name" value="P-loop containing nucleoside triphosphate hydrolases"/>
    <property type="match status" value="1"/>
</dbReference>
<feature type="region of interest" description="Disordered" evidence="12">
    <location>
        <begin position="379"/>
        <end position="434"/>
    </location>
</feature>
<feature type="compositionally biased region" description="Polar residues" evidence="12">
    <location>
        <begin position="398"/>
        <end position="412"/>
    </location>
</feature>
<dbReference type="AlphaFoldDB" id="A0A6L2R6R7"/>
<evidence type="ECO:0000256" key="5">
    <source>
        <dbReference type="ARBA" id="ARBA00022723"/>
    </source>
</evidence>
<comment type="catalytic activity">
    <reaction evidence="10 11">
        <text>DNA(n) + a 2'-deoxyribonucleoside 5'-triphosphate = DNA(n+1) + diphosphate</text>
        <dbReference type="Rhea" id="RHEA:22508"/>
        <dbReference type="Rhea" id="RHEA-COMP:17339"/>
        <dbReference type="Rhea" id="RHEA-COMP:17340"/>
        <dbReference type="ChEBI" id="CHEBI:33019"/>
        <dbReference type="ChEBI" id="CHEBI:61560"/>
        <dbReference type="ChEBI" id="CHEBI:173112"/>
        <dbReference type="EC" id="2.7.7.7"/>
    </reaction>
</comment>
<evidence type="ECO:0000256" key="9">
    <source>
        <dbReference type="ARBA" id="ARBA00022932"/>
    </source>
</evidence>
<dbReference type="GO" id="GO:0005524">
    <property type="term" value="F:ATP binding"/>
    <property type="evidence" value="ECO:0007669"/>
    <property type="project" value="UniProtKB-KW"/>
</dbReference>
<dbReference type="SUPFAM" id="SSF48019">
    <property type="entry name" value="post-AAA+ oligomerization domain-like"/>
    <property type="match status" value="1"/>
</dbReference>